<evidence type="ECO:0000313" key="5">
    <source>
        <dbReference type="Proteomes" id="UP001454036"/>
    </source>
</evidence>
<feature type="region of interest" description="Disordered" evidence="2">
    <location>
        <begin position="124"/>
        <end position="169"/>
    </location>
</feature>
<dbReference type="AlphaFoldDB" id="A0AAV3R861"/>
<dbReference type="Proteomes" id="UP001454036">
    <property type="component" value="Unassembled WGS sequence"/>
</dbReference>
<evidence type="ECO:0000313" key="4">
    <source>
        <dbReference type="EMBL" id="GAA0172579.1"/>
    </source>
</evidence>
<comment type="similarity">
    <text evidence="1">Belongs to the fantastic four family.</text>
</comment>
<keyword evidence="5" id="KW-1185">Reference proteome</keyword>
<name>A0AAV3R861_LITER</name>
<dbReference type="InterPro" id="IPR046431">
    <property type="entry name" value="FAF_dom"/>
</dbReference>
<evidence type="ECO:0000259" key="3">
    <source>
        <dbReference type="Pfam" id="PF11250"/>
    </source>
</evidence>
<gene>
    <name evidence="4" type="ORF">LIER_26379</name>
</gene>
<feature type="domain" description="FAF" evidence="3">
    <location>
        <begin position="157"/>
        <end position="209"/>
    </location>
</feature>
<dbReference type="InterPro" id="IPR021410">
    <property type="entry name" value="FAF"/>
</dbReference>
<reference evidence="4 5" key="1">
    <citation type="submission" date="2024-01" db="EMBL/GenBank/DDBJ databases">
        <title>The complete chloroplast genome sequence of Lithospermum erythrorhizon: insights into the phylogenetic relationship among Boraginaceae species and the maternal lineages of purple gromwells.</title>
        <authorList>
            <person name="Okada T."/>
            <person name="Watanabe K."/>
        </authorList>
    </citation>
    <scope>NUCLEOTIDE SEQUENCE [LARGE SCALE GENOMIC DNA]</scope>
</reference>
<dbReference type="Pfam" id="PF11250">
    <property type="entry name" value="FAF"/>
    <property type="match status" value="1"/>
</dbReference>
<evidence type="ECO:0000256" key="2">
    <source>
        <dbReference type="SAM" id="MobiDB-lite"/>
    </source>
</evidence>
<feature type="compositionally biased region" description="Polar residues" evidence="2">
    <location>
        <begin position="129"/>
        <end position="143"/>
    </location>
</feature>
<evidence type="ECO:0000256" key="1">
    <source>
        <dbReference type="ARBA" id="ARBA00008690"/>
    </source>
</evidence>
<dbReference type="PANTHER" id="PTHR33155">
    <property type="entry name" value="FANTASTIC FOUR-LIKE PROTEIN (DUF3049)"/>
    <property type="match status" value="1"/>
</dbReference>
<protein>
    <recommendedName>
        <fullName evidence="3">FAF domain-containing protein</fullName>
    </recommendedName>
</protein>
<accession>A0AAV3R861</accession>
<proteinExistence type="inferred from homology"/>
<organism evidence="4 5">
    <name type="scientific">Lithospermum erythrorhizon</name>
    <name type="common">Purple gromwell</name>
    <name type="synonym">Lithospermum officinale var. erythrorhizon</name>
    <dbReference type="NCBI Taxonomy" id="34254"/>
    <lineage>
        <taxon>Eukaryota</taxon>
        <taxon>Viridiplantae</taxon>
        <taxon>Streptophyta</taxon>
        <taxon>Embryophyta</taxon>
        <taxon>Tracheophyta</taxon>
        <taxon>Spermatophyta</taxon>
        <taxon>Magnoliopsida</taxon>
        <taxon>eudicotyledons</taxon>
        <taxon>Gunneridae</taxon>
        <taxon>Pentapetalae</taxon>
        <taxon>asterids</taxon>
        <taxon>lamiids</taxon>
        <taxon>Boraginales</taxon>
        <taxon>Boraginaceae</taxon>
        <taxon>Boraginoideae</taxon>
        <taxon>Lithospermeae</taxon>
        <taxon>Lithospermum</taxon>
    </lineage>
</organism>
<sequence>MSTIVYQGLHSYFESQLVETTTLKLRVASCMVGYETKETKEKCHIQETNYKNPNHHEYSCFGSIQNLSNVPYTPKETTLKQSSYIHPLTNKSPRLSQKSLELCTETLGSETGCDTMDISILSLNSSNNTPNVKSPSSTDSQKLPKQMKSLRSKAHRSFPPPLTTMRGPNSIQIRPYREEGRLVIEAFETPSRNSYLQAERSNGRLIISFINDSANNLEPEMTNEDNENDVIEIKEHENDHEGNYHEDYERIMNEDMDAEGEISTENIQIPGRYNENQHGNKPSCFWRKPLCVATS</sequence>
<comment type="caution">
    <text evidence="4">The sequence shown here is derived from an EMBL/GenBank/DDBJ whole genome shotgun (WGS) entry which is preliminary data.</text>
</comment>
<dbReference type="PANTHER" id="PTHR33155:SF4">
    <property type="entry name" value="PROTEIN FANTASTIC FOUR 3"/>
    <property type="match status" value="1"/>
</dbReference>
<dbReference type="EMBL" id="BAABME010008193">
    <property type="protein sequence ID" value="GAA0172579.1"/>
    <property type="molecule type" value="Genomic_DNA"/>
</dbReference>